<feature type="compositionally biased region" description="Pro residues" evidence="1">
    <location>
        <begin position="129"/>
        <end position="141"/>
    </location>
</feature>
<evidence type="ECO:0000256" key="1">
    <source>
        <dbReference type="SAM" id="MobiDB-lite"/>
    </source>
</evidence>
<dbReference type="Pfam" id="PF02179">
    <property type="entry name" value="BAG"/>
    <property type="match status" value="1"/>
</dbReference>
<feature type="compositionally biased region" description="Low complexity" evidence="1">
    <location>
        <begin position="239"/>
        <end position="257"/>
    </location>
</feature>
<evidence type="ECO:0000313" key="4">
    <source>
        <dbReference type="Proteomes" id="UP000516260"/>
    </source>
</evidence>
<reference evidence="3 4" key="1">
    <citation type="submission" date="2019-04" db="EMBL/GenBank/DDBJ databases">
        <title>The sequence and de novo assembly of Takifugu bimaculatus genome using PacBio and Hi-C technologies.</title>
        <authorList>
            <person name="Xu P."/>
            <person name="Liu B."/>
            <person name="Zhou Z."/>
        </authorList>
    </citation>
    <scope>NUCLEOTIDE SEQUENCE [LARGE SCALE GENOMIC DNA]</scope>
    <source>
        <strain evidence="3">TB-2018</strain>
        <tissue evidence="3">Muscle</tissue>
    </source>
</reference>
<name>A0A4Z2BD15_9TELE</name>
<feature type="compositionally biased region" description="Low complexity" evidence="1">
    <location>
        <begin position="156"/>
        <end position="170"/>
    </location>
</feature>
<feature type="region of interest" description="Disordered" evidence="1">
    <location>
        <begin position="22"/>
        <end position="43"/>
    </location>
</feature>
<dbReference type="Gene3D" id="1.20.58.120">
    <property type="entry name" value="BAG domain"/>
    <property type="match status" value="1"/>
</dbReference>
<dbReference type="InterPro" id="IPR036533">
    <property type="entry name" value="BAG_dom_sf"/>
</dbReference>
<comment type="caution">
    <text evidence="3">The sequence shown here is derived from an EMBL/GenBank/DDBJ whole genome shotgun (WGS) entry which is preliminary data.</text>
</comment>
<dbReference type="GO" id="GO:0051087">
    <property type="term" value="F:protein-folding chaperone binding"/>
    <property type="evidence" value="ECO:0007669"/>
    <property type="project" value="InterPro"/>
</dbReference>
<dbReference type="SUPFAM" id="SSF63491">
    <property type="entry name" value="BAG domain"/>
    <property type="match status" value="1"/>
</dbReference>
<dbReference type="AlphaFoldDB" id="A0A4Z2BD15"/>
<feature type="region of interest" description="Disordered" evidence="1">
    <location>
        <begin position="73"/>
        <end position="265"/>
    </location>
</feature>
<proteinExistence type="predicted"/>
<feature type="compositionally biased region" description="Low complexity" evidence="1">
    <location>
        <begin position="107"/>
        <end position="128"/>
    </location>
</feature>
<feature type="domain" description="BAG" evidence="2">
    <location>
        <begin position="265"/>
        <end position="316"/>
    </location>
</feature>
<evidence type="ECO:0000313" key="3">
    <source>
        <dbReference type="EMBL" id="TNM90301.1"/>
    </source>
</evidence>
<gene>
    <name evidence="3" type="ORF">fugu_004535</name>
</gene>
<keyword evidence="4" id="KW-1185">Reference proteome</keyword>
<dbReference type="InterPro" id="IPR003103">
    <property type="entry name" value="BAG_domain"/>
</dbReference>
<evidence type="ECO:0000259" key="2">
    <source>
        <dbReference type="PROSITE" id="PS51035"/>
    </source>
</evidence>
<accession>A0A4Z2BD15</accession>
<organism evidence="3 4">
    <name type="scientific">Takifugu bimaculatus</name>
    <dbReference type="NCBI Taxonomy" id="433685"/>
    <lineage>
        <taxon>Eukaryota</taxon>
        <taxon>Metazoa</taxon>
        <taxon>Chordata</taxon>
        <taxon>Craniata</taxon>
        <taxon>Vertebrata</taxon>
        <taxon>Euteleostomi</taxon>
        <taxon>Actinopterygii</taxon>
        <taxon>Neopterygii</taxon>
        <taxon>Teleostei</taxon>
        <taxon>Neoteleostei</taxon>
        <taxon>Acanthomorphata</taxon>
        <taxon>Eupercaria</taxon>
        <taxon>Tetraodontiformes</taxon>
        <taxon>Tetradontoidea</taxon>
        <taxon>Tetraodontidae</taxon>
        <taxon>Takifugu</taxon>
    </lineage>
</organism>
<dbReference type="PROSITE" id="PS51035">
    <property type="entry name" value="BAG"/>
    <property type="match status" value="1"/>
</dbReference>
<feature type="compositionally biased region" description="Polar residues" evidence="1">
    <location>
        <begin position="142"/>
        <end position="151"/>
    </location>
</feature>
<feature type="region of interest" description="Disordered" evidence="1">
    <location>
        <begin position="313"/>
        <end position="351"/>
    </location>
</feature>
<dbReference type="EMBL" id="SWLE01000017">
    <property type="protein sequence ID" value="TNM90301.1"/>
    <property type="molecule type" value="Genomic_DNA"/>
</dbReference>
<sequence length="351" mass="37454">MDAPQYPGYPSQYWYPQSHSTGHYASNYPPGSDVPPQYSPQVMSGAYPNAVYSPLQSHYPATAFHPSNPFYCADPQRPSSAPFPNQGCPAEQGGGPPPHSQHHHYSAPHCQGGSGYSSGPYPQYSEGSPAPPYPTGQPLPPSSQADTWTHTGGSYGPPQQQWQPGQPSPQNHYVRPSHPPAWPGTGTGAPPPYQPKEQKHQGAPQVGGKPRAAPSSLPTMPADISSPPQLYNRSRRGGSDPSPAESLPSPARAPAPAHTGPQPLGLARVQEVMSRVVLLQEDVDEFVGKKTDKSYRCLEELLTKELLVLDSVETRGAGDRPASSEGGRPADPGHPGSAGEESVLSWTHLWI</sequence>
<dbReference type="Proteomes" id="UP000516260">
    <property type="component" value="Chromosome 4"/>
</dbReference>
<protein>
    <recommendedName>
        <fullName evidence="2">BAG domain-containing protein</fullName>
    </recommendedName>
</protein>